<dbReference type="Pfam" id="PF13414">
    <property type="entry name" value="TPR_11"/>
    <property type="match status" value="1"/>
</dbReference>
<evidence type="ECO:0000256" key="2">
    <source>
        <dbReference type="ARBA" id="ARBA00022803"/>
    </source>
</evidence>
<feature type="repeat" description="TPR" evidence="3">
    <location>
        <begin position="297"/>
        <end position="330"/>
    </location>
</feature>
<dbReference type="SMART" id="SM00028">
    <property type="entry name" value="TPR"/>
    <property type="match status" value="4"/>
</dbReference>
<feature type="signal peptide" evidence="4">
    <location>
        <begin position="1"/>
        <end position="20"/>
    </location>
</feature>
<name>A0A367GS64_9SPHI</name>
<keyword evidence="1" id="KW-0677">Repeat</keyword>
<dbReference type="EMBL" id="QGDC01000002">
    <property type="protein sequence ID" value="RCH55938.1"/>
    <property type="molecule type" value="Genomic_DNA"/>
</dbReference>
<dbReference type="InterPro" id="IPR011990">
    <property type="entry name" value="TPR-like_helical_dom_sf"/>
</dbReference>
<evidence type="ECO:0000256" key="4">
    <source>
        <dbReference type="SAM" id="SignalP"/>
    </source>
</evidence>
<dbReference type="PANTHER" id="PTHR44858:SF1">
    <property type="entry name" value="UDP-N-ACETYLGLUCOSAMINE--PEPTIDE N-ACETYLGLUCOSAMINYLTRANSFERASE SPINDLY-RELATED"/>
    <property type="match status" value="1"/>
</dbReference>
<accession>A0A367GS64</accession>
<dbReference type="RefSeq" id="WP_114003975.1">
    <property type="nucleotide sequence ID" value="NZ_QGDC01000002.1"/>
</dbReference>
<evidence type="ECO:0000256" key="3">
    <source>
        <dbReference type="PROSITE-ProRule" id="PRU00339"/>
    </source>
</evidence>
<feature type="chain" id="PRO_5016777976" description="Tetratricopeptide repeat protein" evidence="4">
    <location>
        <begin position="21"/>
        <end position="428"/>
    </location>
</feature>
<organism evidence="5 6">
    <name type="scientific">Mucilaginibacter hurinus</name>
    <dbReference type="NCBI Taxonomy" id="2201324"/>
    <lineage>
        <taxon>Bacteria</taxon>
        <taxon>Pseudomonadati</taxon>
        <taxon>Bacteroidota</taxon>
        <taxon>Sphingobacteriia</taxon>
        <taxon>Sphingobacteriales</taxon>
        <taxon>Sphingobacteriaceae</taxon>
        <taxon>Mucilaginibacter</taxon>
    </lineage>
</organism>
<keyword evidence="4" id="KW-0732">Signal</keyword>
<dbReference type="PROSITE" id="PS50005">
    <property type="entry name" value="TPR"/>
    <property type="match status" value="1"/>
</dbReference>
<dbReference type="Proteomes" id="UP000253209">
    <property type="component" value="Unassembled WGS sequence"/>
</dbReference>
<evidence type="ECO:0008006" key="7">
    <source>
        <dbReference type="Google" id="ProtNLM"/>
    </source>
</evidence>
<proteinExistence type="predicted"/>
<dbReference type="SUPFAM" id="SSF48452">
    <property type="entry name" value="TPR-like"/>
    <property type="match status" value="1"/>
</dbReference>
<dbReference type="InterPro" id="IPR050498">
    <property type="entry name" value="Ycf3"/>
</dbReference>
<sequence>MKIKFLMAGLLAFASATVFAQKGELKTAKEEYDKYESLRQTAGMQTLAGGSLTNAKTAIDKAAAHEKTATLPQTYAVKAAVYGALAAQDSVEATAMPLLTAAEEALKKAKELDTKGDNKPEIENAGRYIAQFNLNSGVKQYQGGKYDVAYNYFDKYRQILPEDTNAIYYTGLSAANASSTDPKYFALAIPHYTKLLTTKYSKNDDIYYELSTLHLMNKDTASALKTVAEGIAKFPTKSNLRSREIEINLIQGKEAEAITKIESAIANDPKNKALYYYAGITYAKVGDVAGQQLKKTKAGAAKTALAQKKQENFDKAATAYKKALEIDPNYADAALNLGYVLINPAIDTYNAANQLPTNQQKEYEAGMAKANKQFDAALPYLQKAVELNPKSPEALTNLKTYYLGKKDVANANKTQKQIEALQGGNSPK</sequence>
<reference evidence="5 6" key="1">
    <citation type="submission" date="2018-05" db="EMBL/GenBank/DDBJ databases">
        <title>Mucilaginibacter hurinus sp. nov., isolated from briquette warehouse soil.</title>
        <authorList>
            <person name="Choi L."/>
        </authorList>
    </citation>
    <scope>NUCLEOTIDE SEQUENCE [LARGE SCALE GENOMIC DNA]</scope>
    <source>
        <strain evidence="5 6">ZR32</strain>
    </source>
</reference>
<dbReference type="Gene3D" id="1.25.40.10">
    <property type="entry name" value="Tetratricopeptide repeat domain"/>
    <property type="match status" value="2"/>
</dbReference>
<comment type="caution">
    <text evidence="5">The sequence shown here is derived from an EMBL/GenBank/DDBJ whole genome shotgun (WGS) entry which is preliminary data.</text>
</comment>
<dbReference type="AlphaFoldDB" id="A0A367GS64"/>
<keyword evidence="2 3" id="KW-0802">TPR repeat</keyword>
<evidence type="ECO:0000313" key="6">
    <source>
        <dbReference type="Proteomes" id="UP000253209"/>
    </source>
</evidence>
<dbReference type="OrthoDB" id="739506at2"/>
<evidence type="ECO:0000313" key="5">
    <source>
        <dbReference type="EMBL" id="RCH55938.1"/>
    </source>
</evidence>
<gene>
    <name evidence="5" type="ORF">DJ568_04080</name>
</gene>
<dbReference type="PANTHER" id="PTHR44858">
    <property type="entry name" value="TETRATRICOPEPTIDE REPEAT PROTEIN 6"/>
    <property type="match status" value="1"/>
</dbReference>
<protein>
    <recommendedName>
        <fullName evidence="7">Tetratricopeptide repeat protein</fullName>
    </recommendedName>
</protein>
<dbReference type="InterPro" id="IPR019734">
    <property type="entry name" value="TPR_rpt"/>
</dbReference>
<keyword evidence="6" id="KW-1185">Reference proteome</keyword>
<evidence type="ECO:0000256" key="1">
    <source>
        <dbReference type="ARBA" id="ARBA00022737"/>
    </source>
</evidence>